<evidence type="ECO:0000313" key="1">
    <source>
        <dbReference type="EMBL" id="ESU82435.1"/>
    </source>
</evidence>
<sequence length="58" mass="6645">MLPYISPLFPFLPANARKRHSLFGLHDKYECVYFSFAFTNKIIRTRSSPSSGMSLTTT</sequence>
<dbReference type="EMBL" id="AXUT01000009">
    <property type="protein sequence ID" value="ESU82435.1"/>
    <property type="molecule type" value="Genomic_DNA"/>
</dbReference>
<accession>A0A090NNV8</accession>
<dbReference type="Proteomes" id="UP000017944">
    <property type="component" value="Unassembled WGS sequence"/>
</dbReference>
<evidence type="ECO:0000313" key="2">
    <source>
        <dbReference type="Proteomes" id="UP000017944"/>
    </source>
</evidence>
<dbReference type="AlphaFoldDB" id="A0A090NNV8"/>
<gene>
    <name evidence="1" type="ORF">WRSd3_00078</name>
</gene>
<protein>
    <submittedName>
        <fullName evidence="1">Uncharacterized protein</fullName>
    </submittedName>
</protein>
<reference evidence="1 2" key="1">
    <citation type="submission" date="2013-10" db="EMBL/GenBank/DDBJ databases">
        <title>Draft genomes and the virulence plasmids of Sd1617 vaccine constructs: WRSd3 and WRSd5.</title>
        <authorList>
            <person name="Aksomboon Vongsawan A."/>
            <person name="Venkatesan M.M."/>
            <person name="Vaisvil B."/>
            <person name="Emel G."/>
            <person name="Kepatral V."/>
            <person name="Sethabutr O."/>
            <person name="Serichantalergs O."/>
            <person name="Mason C."/>
        </authorList>
    </citation>
    <scope>NUCLEOTIDE SEQUENCE [LARGE SCALE GENOMIC DNA]</scope>
    <source>
        <strain evidence="1 2">WRSd3</strain>
    </source>
</reference>
<name>A0A090NNV8_SHIDY</name>
<comment type="caution">
    <text evidence="1">The sequence shown here is derived from an EMBL/GenBank/DDBJ whole genome shotgun (WGS) entry which is preliminary data.</text>
</comment>
<proteinExistence type="predicted"/>
<organism evidence="1 2">
    <name type="scientific">Shigella dysenteriae WRSd3</name>
    <dbReference type="NCBI Taxonomy" id="1401327"/>
    <lineage>
        <taxon>Bacteria</taxon>
        <taxon>Pseudomonadati</taxon>
        <taxon>Pseudomonadota</taxon>
        <taxon>Gammaproteobacteria</taxon>
        <taxon>Enterobacterales</taxon>
        <taxon>Enterobacteriaceae</taxon>
        <taxon>Shigella</taxon>
    </lineage>
</organism>